<proteinExistence type="inferred from homology"/>
<evidence type="ECO:0008006" key="11">
    <source>
        <dbReference type="Google" id="ProtNLM"/>
    </source>
</evidence>
<organism evidence="9 10">
    <name type="scientific">Xylaria bambusicola</name>
    <dbReference type="NCBI Taxonomy" id="326684"/>
    <lineage>
        <taxon>Eukaryota</taxon>
        <taxon>Fungi</taxon>
        <taxon>Dikarya</taxon>
        <taxon>Ascomycota</taxon>
        <taxon>Pezizomycotina</taxon>
        <taxon>Sordariomycetes</taxon>
        <taxon>Xylariomycetidae</taxon>
        <taxon>Xylariales</taxon>
        <taxon>Xylariaceae</taxon>
        <taxon>Xylaria</taxon>
    </lineage>
</organism>
<feature type="compositionally biased region" description="Polar residues" evidence="7">
    <location>
        <begin position="1"/>
        <end position="10"/>
    </location>
</feature>
<feature type="transmembrane region" description="Helical" evidence="8">
    <location>
        <begin position="361"/>
        <end position="383"/>
    </location>
</feature>
<dbReference type="GO" id="GO:0045332">
    <property type="term" value="P:phospholipid translocation"/>
    <property type="evidence" value="ECO:0007669"/>
    <property type="project" value="UniProtKB-UniRule"/>
</dbReference>
<dbReference type="Proteomes" id="UP001305414">
    <property type="component" value="Unassembled WGS sequence"/>
</dbReference>
<evidence type="ECO:0000256" key="2">
    <source>
        <dbReference type="ARBA" id="ARBA00009457"/>
    </source>
</evidence>
<evidence type="ECO:0000313" key="10">
    <source>
        <dbReference type="Proteomes" id="UP001305414"/>
    </source>
</evidence>
<evidence type="ECO:0000256" key="1">
    <source>
        <dbReference type="ARBA" id="ARBA00004141"/>
    </source>
</evidence>
<evidence type="ECO:0000256" key="7">
    <source>
        <dbReference type="SAM" id="MobiDB-lite"/>
    </source>
</evidence>
<keyword evidence="5 6" id="KW-0472">Membrane</keyword>
<evidence type="ECO:0000256" key="5">
    <source>
        <dbReference type="ARBA" id="ARBA00023136"/>
    </source>
</evidence>
<dbReference type="AlphaFoldDB" id="A0AAN7USP2"/>
<protein>
    <recommendedName>
        <fullName evidence="11">Lem3/Cdc50</fullName>
    </recommendedName>
</protein>
<comment type="similarity">
    <text evidence="2 6">Belongs to the CDC50/LEM3 family.</text>
</comment>
<comment type="caution">
    <text evidence="9">The sequence shown here is derived from an EMBL/GenBank/DDBJ whole genome shotgun (WGS) entry which is preliminary data.</text>
</comment>
<reference evidence="9 10" key="1">
    <citation type="submission" date="2023-10" db="EMBL/GenBank/DDBJ databases">
        <title>Draft genome sequence of Xylaria bambusicola isolate GMP-LS, the root and basal stem rot pathogen of sugarcane in Indonesia.</title>
        <authorList>
            <person name="Selvaraj P."/>
            <person name="Muralishankar V."/>
            <person name="Muruganantham S."/>
            <person name="Sp S."/>
            <person name="Haryani S."/>
            <person name="Lau K.J.X."/>
            <person name="Naqvi N.I."/>
        </authorList>
    </citation>
    <scope>NUCLEOTIDE SEQUENCE [LARGE SCALE GENOMIC DNA]</scope>
    <source>
        <strain evidence="9">GMP-LS</strain>
    </source>
</reference>
<dbReference type="GO" id="GO:0005794">
    <property type="term" value="C:Golgi apparatus"/>
    <property type="evidence" value="ECO:0007669"/>
    <property type="project" value="TreeGrafter"/>
</dbReference>
<dbReference type="PANTHER" id="PTHR10926:SF0">
    <property type="entry name" value="CDC50, ISOFORM A"/>
    <property type="match status" value="1"/>
</dbReference>
<feature type="region of interest" description="Disordered" evidence="7">
    <location>
        <begin position="1"/>
        <end position="24"/>
    </location>
</feature>
<name>A0AAN7USP2_9PEZI</name>
<keyword evidence="10" id="KW-1185">Reference proteome</keyword>
<evidence type="ECO:0000256" key="6">
    <source>
        <dbReference type="PIRNR" id="PIRNR015840"/>
    </source>
</evidence>
<dbReference type="GO" id="GO:0005886">
    <property type="term" value="C:plasma membrane"/>
    <property type="evidence" value="ECO:0007669"/>
    <property type="project" value="TreeGrafter"/>
</dbReference>
<evidence type="ECO:0000256" key="3">
    <source>
        <dbReference type="ARBA" id="ARBA00022692"/>
    </source>
</evidence>
<gene>
    <name evidence="9" type="ORF">RRF57_007877</name>
</gene>
<evidence type="ECO:0000256" key="8">
    <source>
        <dbReference type="SAM" id="Phobius"/>
    </source>
</evidence>
<dbReference type="PIRSF" id="PIRSF015840">
    <property type="entry name" value="DUF284_TM_euk"/>
    <property type="match status" value="1"/>
</dbReference>
<dbReference type="EMBL" id="JAWHQM010000023">
    <property type="protein sequence ID" value="KAK5632163.1"/>
    <property type="molecule type" value="Genomic_DNA"/>
</dbReference>
<feature type="region of interest" description="Disordered" evidence="7">
    <location>
        <begin position="401"/>
        <end position="424"/>
    </location>
</feature>
<evidence type="ECO:0000313" key="9">
    <source>
        <dbReference type="EMBL" id="KAK5632163.1"/>
    </source>
</evidence>
<accession>A0AAN7USP2</accession>
<keyword evidence="4 8" id="KW-1133">Transmembrane helix</keyword>
<dbReference type="PANTHER" id="PTHR10926">
    <property type="entry name" value="CELL CYCLE CONTROL PROTEIN 50"/>
    <property type="match status" value="1"/>
</dbReference>
<keyword evidence="3 8" id="KW-0812">Transmembrane</keyword>
<dbReference type="GO" id="GO:0005783">
    <property type="term" value="C:endoplasmic reticulum"/>
    <property type="evidence" value="ECO:0007669"/>
    <property type="project" value="TreeGrafter"/>
</dbReference>
<feature type="transmembrane region" description="Helical" evidence="8">
    <location>
        <begin position="45"/>
        <end position="66"/>
    </location>
</feature>
<evidence type="ECO:0000256" key="4">
    <source>
        <dbReference type="ARBA" id="ARBA00022989"/>
    </source>
</evidence>
<comment type="subcellular location">
    <subcellularLocation>
        <location evidence="1">Membrane</location>
        <topology evidence="1">Multi-pass membrane protein</topology>
    </subcellularLocation>
</comment>
<dbReference type="Pfam" id="PF03381">
    <property type="entry name" value="CDC50"/>
    <property type="match status" value="1"/>
</dbReference>
<dbReference type="InterPro" id="IPR005045">
    <property type="entry name" value="CDC50/LEM3_fam"/>
</dbReference>
<sequence>MDSSQNSVHEQSPAEERKTSRRPANTAFRQQRLKAWQPILTPKNVIWIFFVLGVFAAVVGGLLIYASRMISSIELDYTDCGAKATDQWTLMPSEFVSSYWRNSNGSTAVTAQWMKTNNINYTYDNFEVTNLTNCSIQFNIVQDMSAPVRAYYKLDNFYQNHRRYVQSFNADQLLAKSVSTSTLDNTNCPPLATEEVIEDGKPKVRQIYPCGLIANSLFNDTIGRPVRLGVREEDNHTLIYNWSEKGIAWKADMALYENLENPDYNLIIPPPNWRKRYPNGRYDEDHPPPNIKEDEHFISWMRTAALPSFFKPWAFGNETLVAGNYRIDIVDNFNMTAYKGRKSLVISTTGPLGGKNDLPGILWLALAGFFIVISLLFVAGSFLRPRKLGDHTLLSWNKETNSTAKGKGKAPAGPSVGMSTSRDL</sequence>